<comment type="caution">
    <text evidence="2">The sequence shown here is derived from an EMBL/GenBank/DDBJ whole genome shotgun (WGS) entry which is preliminary data.</text>
</comment>
<proteinExistence type="predicted"/>
<dbReference type="EMBL" id="AMXD01000004">
    <property type="protein sequence ID" value="ENO88614.1"/>
    <property type="molecule type" value="Genomic_DNA"/>
</dbReference>
<dbReference type="PROSITE" id="PS51257">
    <property type="entry name" value="PROKAR_LIPOPROTEIN"/>
    <property type="match status" value="1"/>
</dbReference>
<evidence type="ECO:0000313" key="2">
    <source>
        <dbReference type="EMBL" id="ENO88614.1"/>
    </source>
</evidence>
<evidence type="ECO:0008006" key="4">
    <source>
        <dbReference type="Google" id="ProtNLM"/>
    </source>
</evidence>
<feature type="signal peptide" evidence="1">
    <location>
        <begin position="1"/>
        <end position="20"/>
    </location>
</feature>
<gene>
    <name evidence="2" type="ORF">C665_02038</name>
</gene>
<organism evidence="2 3">
    <name type="scientific">Thauera aminoaromatica S2</name>
    <dbReference type="NCBI Taxonomy" id="1234381"/>
    <lineage>
        <taxon>Bacteria</taxon>
        <taxon>Pseudomonadati</taxon>
        <taxon>Pseudomonadota</taxon>
        <taxon>Betaproteobacteria</taxon>
        <taxon>Rhodocyclales</taxon>
        <taxon>Zoogloeaceae</taxon>
        <taxon>Thauera</taxon>
    </lineage>
</organism>
<evidence type="ECO:0000256" key="1">
    <source>
        <dbReference type="SAM" id="SignalP"/>
    </source>
</evidence>
<sequence length="234" mass="26682">MRRRFLIRLAVAALGTHLMAACRVTPPAAPPTPLTESQARYLESRQRMLQRFGRPGFELVVDAVAGQEFLGVEFFPEYAKHSFYRAGGQTLRSQAKMILSQPVPERARILWRDSDKFAPDGRAVYAGNILGDETIEVGSRIPQEIIDDLERDPRGNLRLKFRMSKDGTLFGWDIQRRPGYDPNLRDPQGRDIHFPAVHSFAGGDFREAEIVNGKVVHKGWYIERRTGRKVETDY</sequence>
<reference evidence="2 3" key="1">
    <citation type="submission" date="2012-09" db="EMBL/GenBank/DDBJ databases">
        <title>Draft Genome Sequences of 6 Strains from Genus Thauera.</title>
        <authorList>
            <person name="Liu B."/>
            <person name="Shapleigh J.P."/>
            <person name="Frostegard A.H."/>
        </authorList>
    </citation>
    <scope>NUCLEOTIDE SEQUENCE [LARGE SCALE GENOMIC DNA]</scope>
    <source>
        <strain evidence="2 3">S2</strain>
    </source>
</reference>
<keyword evidence="1" id="KW-0732">Signal</keyword>
<feature type="chain" id="PRO_5004129030" description="Lipoprotein" evidence="1">
    <location>
        <begin position="21"/>
        <end position="234"/>
    </location>
</feature>
<name>N6Z8X9_THASP</name>
<protein>
    <recommendedName>
        <fullName evidence="4">Lipoprotein</fullName>
    </recommendedName>
</protein>
<dbReference type="Proteomes" id="UP000013042">
    <property type="component" value="Unassembled WGS sequence"/>
</dbReference>
<dbReference type="AlphaFoldDB" id="N6Z8X9"/>
<accession>N6Z8X9</accession>
<evidence type="ECO:0000313" key="3">
    <source>
        <dbReference type="Proteomes" id="UP000013042"/>
    </source>
</evidence>